<comment type="caution">
    <text evidence="5">The sequence shown here is derived from an EMBL/GenBank/DDBJ whole genome shotgun (WGS) entry which is preliminary data.</text>
</comment>
<protein>
    <recommendedName>
        <fullName evidence="2">Anti-sigma factor antagonist</fullName>
    </recommendedName>
</protein>
<feature type="compositionally biased region" description="Low complexity" evidence="3">
    <location>
        <begin position="159"/>
        <end position="177"/>
    </location>
</feature>
<feature type="domain" description="STAS" evidence="4">
    <location>
        <begin position="1"/>
        <end position="110"/>
    </location>
</feature>
<organism evidence="5">
    <name type="scientific">Thermus islandicus</name>
    <dbReference type="NCBI Taxonomy" id="540988"/>
    <lineage>
        <taxon>Bacteria</taxon>
        <taxon>Thermotogati</taxon>
        <taxon>Deinococcota</taxon>
        <taxon>Deinococci</taxon>
        <taxon>Thermales</taxon>
        <taxon>Thermaceae</taxon>
        <taxon>Thermus</taxon>
    </lineage>
</organism>
<dbReference type="SUPFAM" id="SSF52091">
    <property type="entry name" value="SpoIIaa-like"/>
    <property type="match status" value="1"/>
</dbReference>
<evidence type="ECO:0000313" key="5">
    <source>
        <dbReference type="EMBL" id="HEH83007.1"/>
    </source>
</evidence>
<evidence type="ECO:0000256" key="3">
    <source>
        <dbReference type="SAM" id="MobiDB-lite"/>
    </source>
</evidence>
<evidence type="ECO:0000259" key="4">
    <source>
        <dbReference type="PROSITE" id="PS50801"/>
    </source>
</evidence>
<dbReference type="Pfam" id="PF01740">
    <property type="entry name" value="STAS"/>
    <property type="match status" value="1"/>
</dbReference>
<dbReference type="InterPro" id="IPR003658">
    <property type="entry name" value="Anti-sigma_ant"/>
</dbReference>
<evidence type="ECO:0000256" key="2">
    <source>
        <dbReference type="RuleBase" id="RU003749"/>
    </source>
</evidence>
<evidence type="ECO:0000256" key="1">
    <source>
        <dbReference type="ARBA" id="ARBA00009013"/>
    </source>
</evidence>
<feature type="region of interest" description="Disordered" evidence="3">
    <location>
        <begin position="119"/>
        <end position="138"/>
    </location>
</feature>
<name>A0A7C2FUP6_9DEIN</name>
<reference evidence="5" key="1">
    <citation type="journal article" date="2020" name="mSystems">
        <title>Genome- and Community-Level Interaction Insights into Carbon Utilization and Element Cycling Functions of Hydrothermarchaeota in Hydrothermal Sediment.</title>
        <authorList>
            <person name="Zhou Z."/>
            <person name="Liu Y."/>
            <person name="Xu W."/>
            <person name="Pan J."/>
            <person name="Luo Z.H."/>
            <person name="Li M."/>
        </authorList>
    </citation>
    <scope>NUCLEOTIDE SEQUENCE [LARGE SCALE GENOMIC DNA]</scope>
    <source>
        <strain evidence="5">SpSt-246</strain>
    </source>
</reference>
<accession>A0A7C2FUP6</accession>
<dbReference type="CDD" id="cd07043">
    <property type="entry name" value="STAS_anti-anti-sigma_factors"/>
    <property type="match status" value="1"/>
</dbReference>
<feature type="region of interest" description="Disordered" evidence="3">
    <location>
        <begin position="159"/>
        <end position="186"/>
    </location>
</feature>
<comment type="similarity">
    <text evidence="1 2">Belongs to the anti-sigma-factor antagonist family.</text>
</comment>
<dbReference type="PANTHER" id="PTHR33495">
    <property type="entry name" value="ANTI-SIGMA FACTOR ANTAGONIST TM_1081-RELATED-RELATED"/>
    <property type="match status" value="1"/>
</dbReference>
<dbReference type="AlphaFoldDB" id="A0A7C2FUP6"/>
<dbReference type="Gene3D" id="3.30.750.24">
    <property type="entry name" value="STAS domain"/>
    <property type="match status" value="1"/>
</dbReference>
<dbReference type="PROSITE" id="PS50801">
    <property type="entry name" value="STAS"/>
    <property type="match status" value="1"/>
</dbReference>
<dbReference type="InterPro" id="IPR036513">
    <property type="entry name" value="STAS_dom_sf"/>
</dbReference>
<dbReference type="PANTHER" id="PTHR33495:SF2">
    <property type="entry name" value="ANTI-SIGMA FACTOR ANTAGONIST TM_1081-RELATED"/>
    <property type="match status" value="1"/>
</dbReference>
<gene>
    <name evidence="5" type="ORF">ENP73_08620</name>
</gene>
<dbReference type="InterPro" id="IPR002645">
    <property type="entry name" value="STAS_dom"/>
</dbReference>
<sequence>MRIQTETIGDVLLARIEGELDLSTAAFFREAIDRRLADGTKHLVLNLAGLTFVDSSGLGAILGRYRRVSERGGRMVAADVPAHIVRLLSLSGLQRVIPTFETEAEALQHLGHLRRPLRQGPALGAHRGQGHELRKKGPGLLKKSLHGRLSILWWNPPWSSTGPSTSGPWTSSRTPSGKPGPATPSS</sequence>
<dbReference type="GO" id="GO:0043856">
    <property type="term" value="F:anti-sigma factor antagonist activity"/>
    <property type="evidence" value="ECO:0007669"/>
    <property type="project" value="InterPro"/>
</dbReference>
<dbReference type="EMBL" id="DSKL01000339">
    <property type="protein sequence ID" value="HEH83007.1"/>
    <property type="molecule type" value="Genomic_DNA"/>
</dbReference>
<proteinExistence type="inferred from homology"/>
<dbReference type="NCBIfam" id="TIGR00377">
    <property type="entry name" value="ant_ant_sig"/>
    <property type="match status" value="1"/>
</dbReference>